<keyword evidence="3" id="KW-0276">Fatty acid metabolism</keyword>
<dbReference type="PANTHER" id="PTHR43272">
    <property type="entry name" value="LONG-CHAIN-FATTY-ACID--COA LIGASE"/>
    <property type="match status" value="1"/>
</dbReference>
<evidence type="ECO:0000256" key="5">
    <source>
        <dbReference type="ARBA" id="ARBA00032875"/>
    </source>
</evidence>
<dbReference type="NCBIfam" id="NF038343">
    <property type="entry name" value="ligase_FadD11"/>
    <property type="match status" value="1"/>
</dbReference>
<dbReference type="RefSeq" id="WP_149430081.1">
    <property type="nucleotide sequence ID" value="NZ_VLNY01000004.1"/>
</dbReference>
<organism evidence="7 8">
    <name type="scientific">Antrihabitans cavernicola</name>
    <dbReference type="NCBI Taxonomy" id="2495913"/>
    <lineage>
        <taxon>Bacteria</taxon>
        <taxon>Bacillati</taxon>
        <taxon>Actinomycetota</taxon>
        <taxon>Actinomycetes</taxon>
        <taxon>Mycobacteriales</taxon>
        <taxon>Nocardiaceae</taxon>
        <taxon>Antrihabitans</taxon>
    </lineage>
</organism>
<evidence type="ECO:0000256" key="3">
    <source>
        <dbReference type="ARBA" id="ARBA00022832"/>
    </source>
</evidence>
<evidence type="ECO:0000313" key="8">
    <source>
        <dbReference type="Proteomes" id="UP000322244"/>
    </source>
</evidence>
<feature type="domain" description="AMP-dependent synthetase/ligase" evidence="6">
    <location>
        <begin position="13"/>
        <end position="413"/>
    </location>
</feature>
<protein>
    <recommendedName>
        <fullName evidence="5">Acyl-CoA synthetase</fullName>
    </recommendedName>
</protein>
<dbReference type="SUPFAM" id="SSF56801">
    <property type="entry name" value="Acetyl-CoA synthetase-like"/>
    <property type="match status" value="1"/>
</dbReference>
<dbReference type="Pfam" id="PF00501">
    <property type="entry name" value="AMP-binding"/>
    <property type="match status" value="1"/>
</dbReference>
<dbReference type="InterPro" id="IPR020845">
    <property type="entry name" value="AMP-binding_CS"/>
</dbReference>
<dbReference type="AlphaFoldDB" id="A0A5A7SCC4"/>
<evidence type="ECO:0000256" key="1">
    <source>
        <dbReference type="ARBA" id="ARBA00006432"/>
    </source>
</evidence>
<keyword evidence="2" id="KW-0436">Ligase</keyword>
<name>A0A5A7SCC4_9NOCA</name>
<keyword evidence="4" id="KW-0443">Lipid metabolism</keyword>
<dbReference type="OrthoDB" id="9803968at2"/>
<sequence length="614" mass="65157">MTARPATLCEAFQATAVIAPDDIALRTPGNTDTRTWREYADQVRQVAAGMAAAGIQRGDTVALMMSNRIEFYPVEVGAQHVGATSFSVYNTLSPEQLAHVFGNAGNKAVFCEAQYVERIKASGANVPLIVTIDDEVEGAQTLAALIAGGHPAYDFDAGWKAVEADDVATLIYTSGTTGMPKGVESTHANLLHESYAFGEVLDIEFGDRMTSYMPSAHIADRFTSLYMQEVHGTQITTVADAKMIAAALADVRPTIWGGVPRVWEKLKAAIEFGVGAEQDEAKKAGLQWALSVAAKRAAVELAHDKMDDGLAAEWAKADQLVLSKLRAKLGLDQMRWAMSGAAPIPAETLGFFTGIGVDIAEIWGMSELTCVASAAHPRDAKLGTVGRLLPGMESKIAEDGEFLIRGPLVMKGYRKEPEKTSEAVDSEGWLHTGDIITVDDDGFMTVVDRKKEIIINGMGKNISPAHVENTIKAAAPLIGAMATIGEGRPYITALIVIDAESAPVYAAQNGLADASAAALANDPGVLAAIAAGVAAGNDRLSRVEQVKRFTVLPTFWEPGGDEVTLTMKLKRKVVSATYADQIEALYAAEPGVTVFEPAVFEPAAAEAAEPVAVR</sequence>
<dbReference type="Proteomes" id="UP000322244">
    <property type="component" value="Unassembled WGS sequence"/>
</dbReference>
<accession>A0A5A7SCC4</accession>
<dbReference type="PANTHER" id="PTHR43272:SF32">
    <property type="entry name" value="AMP-DEPENDENT SYNTHETASE_LIGASE DOMAIN-CONTAINING PROTEIN"/>
    <property type="match status" value="1"/>
</dbReference>
<dbReference type="CDD" id="cd05907">
    <property type="entry name" value="VL_LC_FACS_like"/>
    <property type="match status" value="1"/>
</dbReference>
<evidence type="ECO:0000313" key="7">
    <source>
        <dbReference type="EMBL" id="KAA0022822.1"/>
    </source>
</evidence>
<dbReference type="GO" id="GO:0016020">
    <property type="term" value="C:membrane"/>
    <property type="evidence" value="ECO:0007669"/>
    <property type="project" value="TreeGrafter"/>
</dbReference>
<keyword evidence="8" id="KW-1185">Reference proteome</keyword>
<evidence type="ECO:0000259" key="6">
    <source>
        <dbReference type="Pfam" id="PF00501"/>
    </source>
</evidence>
<reference evidence="7 8" key="1">
    <citation type="submission" date="2019-07" db="EMBL/GenBank/DDBJ databases">
        <title>Rhodococcus cavernicolus sp. nov., isolated from a cave.</title>
        <authorList>
            <person name="Lee S.D."/>
        </authorList>
    </citation>
    <scope>NUCLEOTIDE SEQUENCE [LARGE SCALE GENOMIC DNA]</scope>
    <source>
        <strain evidence="7 8">C1-24</strain>
    </source>
</reference>
<dbReference type="EMBL" id="VLNY01000004">
    <property type="protein sequence ID" value="KAA0022822.1"/>
    <property type="molecule type" value="Genomic_DNA"/>
</dbReference>
<proteinExistence type="inferred from homology"/>
<dbReference type="Pfam" id="PF23562">
    <property type="entry name" value="AMP-binding_C_3"/>
    <property type="match status" value="1"/>
</dbReference>
<gene>
    <name evidence="7" type="ORF">FOY51_09885</name>
</gene>
<dbReference type="InterPro" id="IPR000873">
    <property type="entry name" value="AMP-dep_synth/lig_dom"/>
</dbReference>
<evidence type="ECO:0000256" key="4">
    <source>
        <dbReference type="ARBA" id="ARBA00023098"/>
    </source>
</evidence>
<evidence type="ECO:0000256" key="2">
    <source>
        <dbReference type="ARBA" id="ARBA00022598"/>
    </source>
</evidence>
<comment type="caution">
    <text evidence="7">The sequence shown here is derived from an EMBL/GenBank/DDBJ whole genome shotgun (WGS) entry which is preliminary data.</text>
</comment>
<dbReference type="InterPro" id="IPR042099">
    <property type="entry name" value="ANL_N_sf"/>
</dbReference>
<dbReference type="PROSITE" id="PS00455">
    <property type="entry name" value="AMP_BINDING"/>
    <property type="match status" value="1"/>
</dbReference>
<dbReference type="GO" id="GO:0004467">
    <property type="term" value="F:long-chain fatty acid-CoA ligase activity"/>
    <property type="evidence" value="ECO:0007669"/>
    <property type="project" value="TreeGrafter"/>
</dbReference>
<dbReference type="Gene3D" id="3.40.50.12780">
    <property type="entry name" value="N-terminal domain of ligase-like"/>
    <property type="match status" value="2"/>
</dbReference>
<comment type="similarity">
    <text evidence="1">Belongs to the ATP-dependent AMP-binding enzyme family.</text>
</comment>